<keyword evidence="4" id="KW-1185">Reference proteome</keyword>
<evidence type="ECO:0000256" key="1">
    <source>
        <dbReference type="SAM" id="Coils"/>
    </source>
</evidence>
<sequence>MLPTPALHPTPSSSSSSRSTRVVEQLQDTLETLQKELVSTRAQLHAARQTKSQCEREAHDYVESNKQFRKDIQGLMSLLESKQKLLDDTKKSSMAMEAKVKQLKNEALGSRQKLEALRRREQVLERDRDAAVAQKCQTERQQIVLRSSIKTLEHRLEQEVASLRHDLHHIRDQAATVSDQSRRVAQDTEAKIKTCTTARDQLLHRALVLRKDQEDNFSNFVNEIQAKLQELLQAVDRSKADTQSVDYAAHKCRGEVNGLVARIRAYTAQGTAEL</sequence>
<evidence type="ECO:0000256" key="2">
    <source>
        <dbReference type="SAM" id="MobiDB-lite"/>
    </source>
</evidence>
<evidence type="ECO:0000313" key="3">
    <source>
        <dbReference type="EMBL" id="ORY93088.1"/>
    </source>
</evidence>
<dbReference type="OrthoDB" id="2261617at2759"/>
<dbReference type="EMBL" id="MCGN01000009">
    <property type="protein sequence ID" value="ORY93088.1"/>
    <property type="molecule type" value="Genomic_DNA"/>
</dbReference>
<gene>
    <name evidence="3" type="ORF">BCR43DRAFT_496306</name>
</gene>
<keyword evidence="1" id="KW-0175">Coiled coil</keyword>
<dbReference type="Proteomes" id="UP000242180">
    <property type="component" value="Unassembled WGS sequence"/>
</dbReference>
<organism evidence="3 4">
    <name type="scientific">Syncephalastrum racemosum</name>
    <name type="common">Filamentous fungus</name>
    <dbReference type="NCBI Taxonomy" id="13706"/>
    <lineage>
        <taxon>Eukaryota</taxon>
        <taxon>Fungi</taxon>
        <taxon>Fungi incertae sedis</taxon>
        <taxon>Mucoromycota</taxon>
        <taxon>Mucoromycotina</taxon>
        <taxon>Mucoromycetes</taxon>
        <taxon>Mucorales</taxon>
        <taxon>Syncephalastraceae</taxon>
        <taxon>Syncephalastrum</taxon>
    </lineage>
</organism>
<evidence type="ECO:0008006" key="5">
    <source>
        <dbReference type="Google" id="ProtNLM"/>
    </source>
</evidence>
<evidence type="ECO:0000313" key="4">
    <source>
        <dbReference type="Proteomes" id="UP000242180"/>
    </source>
</evidence>
<dbReference type="AlphaFoldDB" id="A0A1X2H438"/>
<dbReference type="InParanoid" id="A0A1X2H438"/>
<protein>
    <recommendedName>
        <fullName evidence="5">SWI5-dependent HO expression protein 3</fullName>
    </recommendedName>
</protein>
<comment type="caution">
    <text evidence="3">The sequence shown here is derived from an EMBL/GenBank/DDBJ whole genome shotgun (WGS) entry which is preliminary data.</text>
</comment>
<feature type="coiled-coil region" evidence="1">
    <location>
        <begin position="86"/>
        <end position="173"/>
    </location>
</feature>
<name>A0A1X2H438_SYNRA</name>
<accession>A0A1X2H438</accession>
<feature type="compositionally biased region" description="Low complexity" evidence="2">
    <location>
        <begin position="9"/>
        <end position="20"/>
    </location>
</feature>
<reference evidence="3 4" key="1">
    <citation type="submission" date="2016-07" db="EMBL/GenBank/DDBJ databases">
        <title>Pervasive Adenine N6-methylation of Active Genes in Fungi.</title>
        <authorList>
            <consortium name="DOE Joint Genome Institute"/>
            <person name="Mondo S.J."/>
            <person name="Dannebaum R.O."/>
            <person name="Kuo R.C."/>
            <person name="Labutti K."/>
            <person name="Haridas S."/>
            <person name="Kuo A."/>
            <person name="Salamov A."/>
            <person name="Ahrendt S.R."/>
            <person name="Lipzen A."/>
            <person name="Sullivan W."/>
            <person name="Andreopoulos W.B."/>
            <person name="Clum A."/>
            <person name="Lindquist E."/>
            <person name="Daum C."/>
            <person name="Ramamoorthy G.K."/>
            <person name="Gryganskyi A."/>
            <person name="Culley D."/>
            <person name="Magnuson J.K."/>
            <person name="James T.Y."/>
            <person name="O'Malley M.A."/>
            <person name="Stajich J.E."/>
            <person name="Spatafora J.W."/>
            <person name="Visel A."/>
            <person name="Grigoriev I.V."/>
        </authorList>
    </citation>
    <scope>NUCLEOTIDE SEQUENCE [LARGE SCALE GENOMIC DNA]</scope>
    <source>
        <strain evidence="3 4">NRRL 2496</strain>
    </source>
</reference>
<feature type="region of interest" description="Disordered" evidence="2">
    <location>
        <begin position="1"/>
        <end position="21"/>
    </location>
</feature>
<proteinExistence type="predicted"/>
<dbReference type="OMA" id="TERNEHM"/>